<evidence type="ECO:0000313" key="3">
    <source>
        <dbReference type="Proteomes" id="UP000028607"/>
    </source>
</evidence>
<dbReference type="OrthoDB" id="7202559at2"/>
<dbReference type="Proteomes" id="UP000028607">
    <property type="component" value="Unassembled WGS sequence"/>
</dbReference>
<dbReference type="RefSeq" id="WP_038144638.1">
    <property type="nucleotide sequence ID" value="NZ_AQRC01000004.1"/>
</dbReference>
<feature type="region of interest" description="Disordered" evidence="1">
    <location>
        <begin position="1"/>
        <end position="49"/>
    </location>
</feature>
<reference evidence="2 3" key="2">
    <citation type="journal article" date="2015" name="Antonie Van Leeuwenhoek">
        <title>Thioclava indica sp. nov., isolated from surface seawater of the Indian Ocean.</title>
        <authorList>
            <person name="Liu Y."/>
            <person name="Lai Q."/>
            <person name="Du J."/>
            <person name="Xu H."/>
            <person name="Jiang L."/>
            <person name="Shao Z."/>
        </authorList>
    </citation>
    <scope>NUCLEOTIDE SEQUENCE [LARGE SCALE GENOMIC DNA]</scope>
    <source>
        <strain evidence="2 3">13D2W-2</strain>
    </source>
</reference>
<protein>
    <submittedName>
        <fullName evidence="2">Uncharacterized protein</fullName>
    </submittedName>
</protein>
<dbReference type="AlphaFoldDB" id="A0A085TXT9"/>
<comment type="caution">
    <text evidence="2">The sequence shown here is derived from an EMBL/GenBank/DDBJ whole genome shotgun (WGS) entry which is preliminary data.</text>
</comment>
<sequence length="160" mass="17770">MTDIRTTAEAHEETALPRARVTQTSDDAPKTAELQPLPPQLLREPPEGKSPAQWAYERLLLYIQNFEEQLQDDEEVVLGLTGGEAGVLQIEGIGFFDPDILTFYGVDEYGARTQLIQHVGQLNVMLIAQPKAPEDETPRRIGFRLARALGEDAAKTQDEA</sequence>
<organism evidence="2 3">
    <name type="scientific">Thioclava atlantica</name>
    <dbReference type="NCBI Taxonomy" id="1317124"/>
    <lineage>
        <taxon>Bacteria</taxon>
        <taxon>Pseudomonadati</taxon>
        <taxon>Pseudomonadota</taxon>
        <taxon>Alphaproteobacteria</taxon>
        <taxon>Rhodobacterales</taxon>
        <taxon>Paracoccaceae</taxon>
        <taxon>Thioclava</taxon>
    </lineage>
</organism>
<name>A0A085TXT9_9RHOB</name>
<dbReference type="eggNOG" id="ENOG502ZQ15">
    <property type="taxonomic scope" value="Bacteria"/>
</dbReference>
<evidence type="ECO:0000313" key="2">
    <source>
        <dbReference type="EMBL" id="KFE35536.1"/>
    </source>
</evidence>
<dbReference type="PATRIC" id="fig|1317124.6.peg.1263"/>
<accession>A0A085TXT9</accession>
<dbReference type="Pfam" id="PF19670">
    <property type="entry name" value="DUF6173"/>
    <property type="match status" value="1"/>
</dbReference>
<proteinExistence type="predicted"/>
<reference evidence="3" key="1">
    <citation type="submission" date="2013-04" db="EMBL/GenBank/DDBJ databases">
        <title>Thioclava sp. 13D2W-2 Genome Sequencing.</title>
        <authorList>
            <person name="Lai Q."/>
            <person name="Li G."/>
            <person name="Shao Z."/>
        </authorList>
    </citation>
    <scope>NUCLEOTIDE SEQUENCE [LARGE SCALE GENOMIC DNA]</scope>
    <source>
        <strain evidence="3">13D2W-2</strain>
    </source>
</reference>
<keyword evidence="3" id="KW-1185">Reference proteome</keyword>
<evidence type="ECO:0000256" key="1">
    <source>
        <dbReference type="SAM" id="MobiDB-lite"/>
    </source>
</evidence>
<dbReference type="EMBL" id="AQRC01000004">
    <property type="protein sequence ID" value="KFE35536.1"/>
    <property type="molecule type" value="Genomic_DNA"/>
</dbReference>
<feature type="compositionally biased region" description="Basic and acidic residues" evidence="1">
    <location>
        <begin position="1"/>
        <end position="15"/>
    </location>
</feature>
<dbReference type="STRING" id="1317124.DW2_06228"/>
<dbReference type="InterPro" id="IPR046171">
    <property type="entry name" value="DUF6173"/>
</dbReference>
<gene>
    <name evidence="2" type="ORF">DW2_06228</name>
</gene>